<evidence type="ECO:0000313" key="7">
    <source>
        <dbReference type="Proteomes" id="UP000094527"/>
    </source>
</evidence>
<reference evidence="6 7" key="1">
    <citation type="journal article" date="2016" name="Genome Biol. Evol.">
        <title>Gene Family Evolution Reflects Adaptation to Soil Environmental Stressors in the Genome of the Collembolan Orchesella cincta.</title>
        <authorList>
            <person name="Faddeeva-Vakhrusheva A."/>
            <person name="Derks M.F."/>
            <person name="Anvar S.Y."/>
            <person name="Agamennone V."/>
            <person name="Suring W."/>
            <person name="Smit S."/>
            <person name="van Straalen N.M."/>
            <person name="Roelofs D."/>
        </authorList>
    </citation>
    <scope>NUCLEOTIDE SEQUENCE [LARGE SCALE GENOMIC DNA]</scope>
    <source>
        <tissue evidence="6">Mixed pool</tissue>
    </source>
</reference>
<evidence type="ECO:0000259" key="4">
    <source>
        <dbReference type="Pfam" id="PF04111"/>
    </source>
</evidence>
<feature type="domain" description="Atg6/beclin coiled-coil" evidence="5">
    <location>
        <begin position="113"/>
        <end position="239"/>
    </location>
</feature>
<keyword evidence="7" id="KW-1185">Reference proteome</keyword>
<dbReference type="GO" id="GO:0006995">
    <property type="term" value="P:cellular response to nitrogen starvation"/>
    <property type="evidence" value="ECO:0007669"/>
    <property type="project" value="TreeGrafter"/>
</dbReference>
<dbReference type="FunFam" id="1.10.418.40:FF:000001">
    <property type="entry name" value="beclin-1 isoform X1"/>
    <property type="match status" value="1"/>
</dbReference>
<dbReference type="GO" id="GO:0034271">
    <property type="term" value="C:phosphatidylinositol 3-kinase complex, class III, type I"/>
    <property type="evidence" value="ECO:0007669"/>
    <property type="project" value="TreeGrafter"/>
</dbReference>
<gene>
    <name evidence="6" type="ORF">Ocin01_14253</name>
</gene>
<dbReference type="GO" id="GO:0000045">
    <property type="term" value="P:autophagosome assembly"/>
    <property type="evidence" value="ECO:0007669"/>
    <property type="project" value="TreeGrafter"/>
</dbReference>
<dbReference type="GO" id="GO:0030674">
    <property type="term" value="F:protein-macromolecule adaptor activity"/>
    <property type="evidence" value="ECO:0007669"/>
    <property type="project" value="TreeGrafter"/>
</dbReference>
<dbReference type="STRING" id="48709.A0A1D2MHH5"/>
<organism evidence="6 7">
    <name type="scientific">Orchesella cincta</name>
    <name type="common">Springtail</name>
    <name type="synonym">Podura cincta</name>
    <dbReference type="NCBI Taxonomy" id="48709"/>
    <lineage>
        <taxon>Eukaryota</taxon>
        <taxon>Metazoa</taxon>
        <taxon>Ecdysozoa</taxon>
        <taxon>Arthropoda</taxon>
        <taxon>Hexapoda</taxon>
        <taxon>Collembola</taxon>
        <taxon>Entomobryomorpha</taxon>
        <taxon>Entomobryoidea</taxon>
        <taxon>Orchesellidae</taxon>
        <taxon>Orchesellinae</taxon>
        <taxon>Orchesella</taxon>
    </lineage>
</organism>
<dbReference type="InterPro" id="IPR041691">
    <property type="entry name" value="Atg6/beclin_CC"/>
</dbReference>
<evidence type="ECO:0000256" key="1">
    <source>
        <dbReference type="ARBA" id="ARBA00005965"/>
    </source>
</evidence>
<dbReference type="GO" id="GO:0000423">
    <property type="term" value="P:mitophagy"/>
    <property type="evidence" value="ECO:0007669"/>
    <property type="project" value="TreeGrafter"/>
</dbReference>
<dbReference type="Proteomes" id="UP000094527">
    <property type="component" value="Unassembled WGS sequence"/>
</dbReference>
<dbReference type="Gene3D" id="1.10.418.40">
    <property type="entry name" value="Autophagy protein 6/Beclin 1"/>
    <property type="match status" value="1"/>
</dbReference>
<comment type="similarity">
    <text evidence="1">Belongs to the beclin family.</text>
</comment>
<proteinExistence type="inferred from homology"/>
<dbReference type="GO" id="GO:0034272">
    <property type="term" value="C:phosphatidylinositol 3-kinase complex, class III, type II"/>
    <property type="evidence" value="ECO:0007669"/>
    <property type="project" value="TreeGrafter"/>
</dbReference>
<dbReference type="Gene3D" id="6.10.250.3110">
    <property type="match status" value="1"/>
</dbReference>
<feature type="coiled-coil region" evidence="3">
    <location>
        <begin position="130"/>
        <end position="211"/>
    </location>
</feature>
<feature type="domain" description="Atg6 BARA" evidence="4">
    <location>
        <begin position="243"/>
        <end position="431"/>
    </location>
</feature>
<evidence type="ECO:0000256" key="3">
    <source>
        <dbReference type="SAM" id="Coils"/>
    </source>
</evidence>
<sequence>MAAGGESSNKVVVSFTCQRCQCPIILDHSFNSIDEHTLAELHLPLYAPPPLELGEKAVDSGVIDKYVPPVSDNENHGFTIVGGSELTSQQSQLLKTHMELFDILSNNTEIDHPLCDECCDTLITLLESEQRAAEDECKQYEDFLKKLESESDTEDIETLEAQLKDLKVEETKLVVELRELKVDETNATEALESQRKQFRQLKEQEEEFMKEYCRHKRELNELEDYSQSLDYELRYAEAQSERLEKTNALNATFHIWHSGHFGTINTFRLGRLPSEPVDWNEINAAWGQCALLLNALARKINFKFSNYQIVPFGNHSYIKASIAGFNVLADNSELPLYASGGFSRFLWDTKFDQGMTAFLDCLNQLQAAMLERPGQSGFALPYRMAEKGKIEDTASGKTYSIKIQLNSEENWTKALKFMLTNLKWALAWVSSQYVQEEIVGSTSTNTSTISKAY</sequence>
<accession>A0A1D2MHH5</accession>
<keyword evidence="2 3" id="KW-0175">Coiled coil</keyword>
<dbReference type="Pfam" id="PF04111">
    <property type="entry name" value="APG6"/>
    <property type="match status" value="1"/>
</dbReference>
<dbReference type="EMBL" id="LJIJ01001234">
    <property type="protein sequence ID" value="ODM92425.1"/>
    <property type="molecule type" value="Genomic_DNA"/>
</dbReference>
<evidence type="ECO:0000313" key="6">
    <source>
        <dbReference type="EMBL" id="ODM92425.1"/>
    </source>
</evidence>
<dbReference type="AlphaFoldDB" id="A0A1D2MHH5"/>
<dbReference type="InterPro" id="IPR038274">
    <property type="entry name" value="Atg6/Beclin_C_sf"/>
</dbReference>
<dbReference type="PANTHER" id="PTHR12768:SF4">
    <property type="entry name" value="BECLIN-1"/>
    <property type="match status" value="1"/>
</dbReference>
<dbReference type="OrthoDB" id="20368at2759"/>
<dbReference type="GO" id="GO:0000407">
    <property type="term" value="C:phagophore assembly site"/>
    <property type="evidence" value="ECO:0007669"/>
    <property type="project" value="TreeGrafter"/>
</dbReference>
<dbReference type="InterPro" id="IPR040455">
    <property type="entry name" value="Atg6_BARA"/>
</dbReference>
<dbReference type="GO" id="GO:0043548">
    <property type="term" value="F:phosphatidylinositol 3-kinase binding"/>
    <property type="evidence" value="ECO:0007669"/>
    <property type="project" value="TreeGrafter"/>
</dbReference>
<dbReference type="InterPro" id="IPR007243">
    <property type="entry name" value="Atg6/Beclin"/>
</dbReference>
<name>A0A1D2MHH5_ORCCI</name>
<dbReference type="GO" id="GO:0045324">
    <property type="term" value="P:late endosome to vacuole transport"/>
    <property type="evidence" value="ECO:0007669"/>
    <property type="project" value="TreeGrafter"/>
</dbReference>
<dbReference type="PANTHER" id="PTHR12768">
    <property type="entry name" value="BECLIN 1"/>
    <property type="match status" value="1"/>
</dbReference>
<dbReference type="Pfam" id="PF17675">
    <property type="entry name" value="APG6_N"/>
    <property type="match status" value="1"/>
</dbReference>
<dbReference type="OMA" id="EWDVYKA"/>
<evidence type="ECO:0000256" key="2">
    <source>
        <dbReference type="ARBA" id="ARBA00023054"/>
    </source>
</evidence>
<evidence type="ECO:0000259" key="5">
    <source>
        <dbReference type="Pfam" id="PF17675"/>
    </source>
</evidence>
<protein>
    <submittedName>
        <fullName evidence="6">Beclin-1-like protein</fullName>
    </submittedName>
</protein>
<comment type="caution">
    <text evidence="6">The sequence shown here is derived from an EMBL/GenBank/DDBJ whole genome shotgun (WGS) entry which is preliminary data.</text>
</comment>